<dbReference type="PANTHER" id="PTHR12276">
    <property type="entry name" value="EPSIN/ENT-RELATED"/>
    <property type="match status" value="1"/>
</dbReference>
<keyword evidence="7" id="KW-1185">Reference proteome</keyword>
<evidence type="ECO:0000256" key="1">
    <source>
        <dbReference type="ARBA" id="ARBA00004132"/>
    </source>
</evidence>
<comment type="subcellular location">
    <subcellularLocation>
        <location evidence="1">Cytoplasmic vesicle</location>
        <location evidence="1">Clathrin-coated vesicle</location>
    </subcellularLocation>
</comment>
<dbReference type="GO" id="GO:0006897">
    <property type="term" value="P:endocytosis"/>
    <property type="evidence" value="ECO:0007669"/>
    <property type="project" value="TreeGrafter"/>
</dbReference>
<dbReference type="GO" id="GO:0005768">
    <property type="term" value="C:endosome"/>
    <property type="evidence" value="ECO:0007669"/>
    <property type="project" value="TreeGrafter"/>
</dbReference>
<dbReference type="CDD" id="cd03571">
    <property type="entry name" value="ENTH"/>
    <property type="match status" value="1"/>
</dbReference>
<feature type="compositionally biased region" description="Low complexity" evidence="4">
    <location>
        <begin position="203"/>
        <end position="225"/>
    </location>
</feature>
<reference evidence="6 7" key="1">
    <citation type="journal article" date="2018" name="Plant J.">
        <title>Genome sequences of Chlorella sorokiniana UTEX 1602 and Micractinium conductrix SAG 241.80: implications to maltose excretion by a green alga.</title>
        <authorList>
            <person name="Arriola M.B."/>
            <person name="Velmurugan N."/>
            <person name="Zhang Y."/>
            <person name="Plunkett M.H."/>
            <person name="Hondzo H."/>
            <person name="Barney B.M."/>
        </authorList>
    </citation>
    <scope>NUCLEOTIDE SEQUENCE [LARGE SCALE GENOMIC DNA]</scope>
    <source>
        <strain evidence="7">UTEX 1602</strain>
    </source>
</reference>
<feature type="region of interest" description="Disordered" evidence="4">
    <location>
        <begin position="392"/>
        <end position="441"/>
    </location>
</feature>
<dbReference type="EMBL" id="LHPG02000003">
    <property type="protein sequence ID" value="PRW59868.1"/>
    <property type="molecule type" value="Genomic_DNA"/>
</dbReference>
<dbReference type="Proteomes" id="UP000239899">
    <property type="component" value="Unassembled WGS sequence"/>
</dbReference>
<dbReference type="InterPro" id="IPR013809">
    <property type="entry name" value="ENTH"/>
</dbReference>
<dbReference type="STRING" id="3076.A0A2P6U0Q0"/>
<comment type="similarity">
    <text evidence="2">Belongs to the epsin family.</text>
</comment>
<feature type="compositionally biased region" description="Basic and acidic residues" evidence="4">
    <location>
        <begin position="257"/>
        <end position="270"/>
    </location>
</feature>
<feature type="domain" description="ENTH" evidence="5">
    <location>
        <begin position="34"/>
        <end position="166"/>
    </location>
</feature>
<evidence type="ECO:0000256" key="3">
    <source>
        <dbReference type="ARBA" id="ARBA00023329"/>
    </source>
</evidence>
<dbReference type="PROSITE" id="PS50942">
    <property type="entry name" value="ENTH"/>
    <property type="match status" value="1"/>
</dbReference>
<sequence>MSGPQPGGAGGNKTGEAAAKAKAWMSKAWAASRALATNKTRLEIFVEDALNDVPWGPTGAQMNEISEASFDAEKFAQVWRVVLRRLESEPAQWRRTYKALLLTEHLLKNSSQHVVQTIIDACGVIEGLKQFKYLDEKGKDQGINVSNRAKELVILLNDSERIRAERAKARSLKDKFKGVSREQMASAAAGSSPGGSYSGGYSGSRAPATSSPGGSSYYSPASAPSEPRLGAQDDYGASTHFEGMARPKGRQALPAGERGRESDEERDMHSARSSPGKGYGALPAASDDPVSATARRIESLRQAGAFLHENEGEGMGQRGGSAGNLAAAGAAAGVPTSRSYDNLAAAPSGAAQQTSKPSLHDLMARKSAGPKKLQEVRINPAIASAFVGAKLAPPPAASSSPTKPAAAAAPAPTVKLAPPPAAPNARPAPAAQPAPPSPTSLAALADMLGAPAHAQSAAAAPASPLAARSSGASSPWTAASPTSATHATEFGDFGAASAAAPFAAFPEPTPTKPGGSPTAVISLTASTAVAAHPSDAHALPAYLFAEPTPPAYGSAGSWGSRVAGAAPVPAHGAMSTGAVHKPAPVEEAADEFAEFDPFKQ</sequence>
<evidence type="ECO:0000313" key="7">
    <source>
        <dbReference type="Proteomes" id="UP000239899"/>
    </source>
</evidence>
<feature type="region of interest" description="Disordered" evidence="4">
    <location>
        <begin position="575"/>
        <end position="600"/>
    </location>
</feature>
<dbReference type="AlphaFoldDB" id="A0A2P6U0Q0"/>
<dbReference type="FunFam" id="1.25.40.90:FF:000006">
    <property type="entry name" value="Clathrin interactor 1"/>
    <property type="match status" value="1"/>
</dbReference>
<dbReference type="GO" id="GO:0030276">
    <property type="term" value="F:clathrin binding"/>
    <property type="evidence" value="ECO:0007669"/>
    <property type="project" value="TreeGrafter"/>
</dbReference>
<protein>
    <submittedName>
        <fullName evidence="6">ENTH-domain-containing</fullName>
    </submittedName>
</protein>
<comment type="caution">
    <text evidence="6">The sequence shown here is derived from an EMBL/GenBank/DDBJ whole genome shotgun (WGS) entry which is preliminary data.</text>
</comment>
<dbReference type="Gene3D" id="1.25.40.90">
    <property type="match status" value="1"/>
</dbReference>
<organism evidence="6 7">
    <name type="scientific">Chlorella sorokiniana</name>
    <name type="common">Freshwater green alga</name>
    <dbReference type="NCBI Taxonomy" id="3076"/>
    <lineage>
        <taxon>Eukaryota</taxon>
        <taxon>Viridiplantae</taxon>
        <taxon>Chlorophyta</taxon>
        <taxon>core chlorophytes</taxon>
        <taxon>Trebouxiophyceae</taxon>
        <taxon>Chlorellales</taxon>
        <taxon>Chlorellaceae</taxon>
        <taxon>Chlorella clade</taxon>
        <taxon>Chlorella</taxon>
    </lineage>
</organism>
<dbReference type="PANTHER" id="PTHR12276:SF45">
    <property type="entry name" value="CLATHRIN INTERACTOR 1"/>
    <property type="match status" value="1"/>
</dbReference>
<feature type="compositionally biased region" description="Low complexity" evidence="4">
    <location>
        <begin position="397"/>
        <end position="416"/>
    </location>
</feature>
<evidence type="ECO:0000256" key="4">
    <source>
        <dbReference type="SAM" id="MobiDB-lite"/>
    </source>
</evidence>
<evidence type="ECO:0000256" key="2">
    <source>
        <dbReference type="ARBA" id="ARBA00010130"/>
    </source>
</evidence>
<dbReference type="OrthoDB" id="4033880at2759"/>
<dbReference type="Pfam" id="PF01417">
    <property type="entry name" value="ENTH"/>
    <property type="match status" value="1"/>
</dbReference>
<dbReference type="GO" id="GO:0030125">
    <property type="term" value="C:clathrin vesicle coat"/>
    <property type="evidence" value="ECO:0007669"/>
    <property type="project" value="TreeGrafter"/>
</dbReference>
<evidence type="ECO:0000259" key="5">
    <source>
        <dbReference type="PROSITE" id="PS50942"/>
    </source>
</evidence>
<accession>A0A2P6U0Q0</accession>
<dbReference type="SMART" id="SM00273">
    <property type="entry name" value="ENTH"/>
    <property type="match status" value="1"/>
</dbReference>
<dbReference type="SUPFAM" id="SSF48464">
    <property type="entry name" value="ENTH/VHS domain"/>
    <property type="match status" value="1"/>
</dbReference>
<feature type="region of interest" description="Disordered" evidence="4">
    <location>
        <begin position="172"/>
        <end position="292"/>
    </location>
</feature>
<proteinExistence type="inferred from homology"/>
<name>A0A2P6U0Q0_CHLSO</name>
<dbReference type="GO" id="GO:0005886">
    <property type="term" value="C:plasma membrane"/>
    <property type="evidence" value="ECO:0007669"/>
    <property type="project" value="TreeGrafter"/>
</dbReference>
<dbReference type="GO" id="GO:0005543">
    <property type="term" value="F:phospholipid binding"/>
    <property type="evidence" value="ECO:0007669"/>
    <property type="project" value="TreeGrafter"/>
</dbReference>
<evidence type="ECO:0000313" key="6">
    <source>
        <dbReference type="EMBL" id="PRW59868.1"/>
    </source>
</evidence>
<keyword evidence="3" id="KW-0968">Cytoplasmic vesicle</keyword>
<dbReference type="InterPro" id="IPR008942">
    <property type="entry name" value="ENTH_VHS"/>
</dbReference>
<feature type="compositionally biased region" description="Gly residues" evidence="4">
    <location>
        <begin position="192"/>
        <end position="202"/>
    </location>
</feature>
<gene>
    <name evidence="6" type="ORF">C2E21_1853</name>
</gene>